<feature type="region of interest" description="Disordered" evidence="1">
    <location>
        <begin position="247"/>
        <end position="276"/>
    </location>
</feature>
<dbReference type="Proteomes" id="UP000198211">
    <property type="component" value="Unassembled WGS sequence"/>
</dbReference>
<dbReference type="AlphaFoldDB" id="A0A225WBM1"/>
<organism evidence="2 3">
    <name type="scientific">Phytophthora megakarya</name>
    <dbReference type="NCBI Taxonomy" id="4795"/>
    <lineage>
        <taxon>Eukaryota</taxon>
        <taxon>Sar</taxon>
        <taxon>Stramenopiles</taxon>
        <taxon>Oomycota</taxon>
        <taxon>Peronosporomycetes</taxon>
        <taxon>Peronosporales</taxon>
        <taxon>Peronosporaceae</taxon>
        <taxon>Phytophthora</taxon>
    </lineage>
</organism>
<feature type="region of interest" description="Disordered" evidence="1">
    <location>
        <begin position="1"/>
        <end position="75"/>
    </location>
</feature>
<sequence length="276" mass="31463">MAWIAKTSGSRVKSRQTEAKSTGVARSEDKEPPKKELRKKPSQPSSSGESSEEDDSSSDSDSSSDDMPPYTTMVINTKGRNMLTLRTFTNALDDFDEKQSLTARRRWWEKVLNMTIQADEDIRIQDEDVARGPKLDEPARETCAHELGTPGSRVQARVLQVSGSDSEKYYTIKQYKDETALVFLFRLNLAADRADVKFRTSERRREQHIKRFIKNLTDTSLRSTLQSQRFCKVSDLEYVLKQQEEVNASGSYSTQPPPNHNFRADNVARGGMRQRN</sequence>
<gene>
    <name evidence="2" type="ORF">PHMEG_00012322</name>
</gene>
<feature type="compositionally biased region" description="Basic and acidic residues" evidence="1">
    <location>
        <begin position="26"/>
        <end position="35"/>
    </location>
</feature>
<evidence type="ECO:0000313" key="3">
    <source>
        <dbReference type="Proteomes" id="UP000198211"/>
    </source>
</evidence>
<name>A0A225WBM1_9STRA</name>
<evidence type="ECO:0000256" key="1">
    <source>
        <dbReference type="SAM" id="MobiDB-lite"/>
    </source>
</evidence>
<keyword evidence="3" id="KW-1185">Reference proteome</keyword>
<protein>
    <submittedName>
        <fullName evidence="2">Uncharacterized protein</fullName>
    </submittedName>
</protein>
<reference evidence="3" key="1">
    <citation type="submission" date="2017-03" db="EMBL/GenBank/DDBJ databases">
        <title>Phytopthora megakarya and P. palmivora, two closely related causual agents of cacao black pod achieved similar genome size and gene model numbers by different mechanisms.</title>
        <authorList>
            <person name="Ali S."/>
            <person name="Shao J."/>
            <person name="Larry D.J."/>
            <person name="Kronmiller B."/>
            <person name="Shen D."/>
            <person name="Strem M.D."/>
            <person name="Melnick R.L."/>
            <person name="Guiltinan M.J."/>
            <person name="Tyler B.M."/>
            <person name="Meinhardt L.W."/>
            <person name="Bailey B.A."/>
        </authorList>
    </citation>
    <scope>NUCLEOTIDE SEQUENCE [LARGE SCALE GENOMIC DNA]</scope>
    <source>
        <strain evidence="3">zdho120</strain>
    </source>
</reference>
<proteinExistence type="predicted"/>
<accession>A0A225WBM1</accession>
<dbReference type="EMBL" id="NBNE01001386">
    <property type="protein sequence ID" value="OWZ14230.1"/>
    <property type="molecule type" value="Genomic_DNA"/>
</dbReference>
<evidence type="ECO:0000313" key="2">
    <source>
        <dbReference type="EMBL" id="OWZ14230.1"/>
    </source>
</evidence>
<comment type="caution">
    <text evidence="2">The sequence shown here is derived from an EMBL/GenBank/DDBJ whole genome shotgun (WGS) entry which is preliminary data.</text>
</comment>
<feature type="compositionally biased region" description="Acidic residues" evidence="1">
    <location>
        <begin position="50"/>
        <end position="64"/>
    </location>
</feature>